<reference evidence="1" key="1">
    <citation type="submission" date="2022-11" db="EMBL/GenBank/DDBJ databases">
        <title>beta-Carotene-producing bacterium, Jeongeuplla avenae sp. nov., alleviates the salt stress of Arabidopsis seedlings.</title>
        <authorList>
            <person name="Jiang L."/>
            <person name="Lee J."/>
        </authorList>
    </citation>
    <scope>NUCLEOTIDE SEQUENCE</scope>
    <source>
        <strain evidence="1">DY_R2A_6</strain>
    </source>
</reference>
<dbReference type="EMBL" id="CP113520">
    <property type="protein sequence ID" value="WAJ30625.1"/>
    <property type="molecule type" value="Genomic_DNA"/>
</dbReference>
<organism evidence="1 2">
    <name type="scientific">Antarcticirhabdus aurantiaca</name>
    <dbReference type="NCBI Taxonomy" id="2606717"/>
    <lineage>
        <taxon>Bacteria</taxon>
        <taxon>Pseudomonadati</taxon>
        <taxon>Pseudomonadota</taxon>
        <taxon>Alphaproteobacteria</taxon>
        <taxon>Hyphomicrobiales</taxon>
        <taxon>Aurantimonadaceae</taxon>
        <taxon>Antarcticirhabdus</taxon>
    </lineage>
</organism>
<dbReference type="Proteomes" id="UP001163223">
    <property type="component" value="Chromosome"/>
</dbReference>
<name>A0ACD4NU75_9HYPH</name>
<protein>
    <submittedName>
        <fullName evidence="1">Uncharacterized protein</fullName>
    </submittedName>
</protein>
<evidence type="ECO:0000313" key="2">
    <source>
        <dbReference type="Proteomes" id="UP001163223"/>
    </source>
</evidence>
<proteinExistence type="predicted"/>
<sequence>MLDLADGEAQGLDVIHVERSAGVGEGITHVGDMIVRIFYNPQNYITSHSTGRIAT</sequence>
<evidence type="ECO:0000313" key="1">
    <source>
        <dbReference type="EMBL" id="WAJ30625.1"/>
    </source>
</evidence>
<accession>A0ACD4NU75</accession>
<keyword evidence="2" id="KW-1185">Reference proteome</keyword>
<gene>
    <name evidence="1" type="ORF">OXU80_10635</name>
</gene>